<feature type="binding site" evidence="1">
    <location>
        <position position="125"/>
    </location>
    <ligand>
        <name>Zn(2+)</name>
        <dbReference type="ChEBI" id="CHEBI:29105"/>
    </ligand>
</feature>
<dbReference type="RefSeq" id="WP_069977991.1">
    <property type="nucleotide sequence ID" value="NZ_CP017269.1"/>
</dbReference>
<evidence type="ECO:0000313" key="2">
    <source>
        <dbReference type="EMBL" id="AOT70817.1"/>
    </source>
</evidence>
<sequence>MKLSAKTSRISRYEEIIYQLFKEKAGEELSVYDVLSAINIDKQIIALRTVYRMIEQLQLKRKIYCSSLKDGTRYFMLTNYYYIEMTCRICGWKRKTISEVHCTYTGKPLMNFYVVGGQIDCSGLCQKCS</sequence>
<dbReference type="KEGG" id="gfe:Gferi_15395"/>
<keyword evidence="1" id="KW-0862">Zinc</keyword>
<feature type="binding site" evidence="1">
    <location>
        <position position="87"/>
    </location>
    <ligand>
        <name>Zn(2+)</name>
        <dbReference type="ChEBI" id="CHEBI:29105"/>
    </ligand>
</feature>
<dbReference type="Gene3D" id="1.10.10.10">
    <property type="entry name" value="Winged helix-like DNA-binding domain superfamily/Winged helix DNA-binding domain"/>
    <property type="match status" value="1"/>
</dbReference>
<gene>
    <name evidence="2" type="ORF">Gferi_15395</name>
</gene>
<organism evidence="2 3">
    <name type="scientific">Geosporobacter ferrireducens</name>
    <dbReference type="NCBI Taxonomy" id="1424294"/>
    <lineage>
        <taxon>Bacteria</taxon>
        <taxon>Bacillati</taxon>
        <taxon>Bacillota</taxon>
        <taxon>Clostridia</taxon>
        <taxon>Peptostreptococcales</taxon>
        <taxon>Thermotaleaceae</taxon>
        <taxon>Geosporobacter</taxon>
    </lineage>
</organism>
<dbReference type="EMBL" id="CP017269">
    <property type="protein sequence ID" value="AOT70817.1"/>
    <property type="molecule type" value="Genomic_DNA"/>
</dbReference>
<keyword evidence="1" id="KW-0479">Metal-binding</keyword>
<dbReference type="SUPFAM" id="SSF46785">
    <property type="entry name" value="Winged helix' DNA-binding domain"/>
    <property type="match status" value="1"/>
</dbReference>
<dbReference type="Pfam" id="PF01475">
    <property type="entry name" value="FUR"/>
    <property type="match status" value="1"/>
</dbReference>
<evidence type="ECO:0000313" key="3">
    <source>
        <dbReference type="Proteomes" id="UP000095743"/>
    </source>
</evidence>
<accession>A0A1D8GIS3</accession>
<dbReference type="STRING" id="1424294.Gferi_15395"/>
<evidence type="ECO:0000256" key="1">
    <source>
        <dbReference type="PIRSR" id="PIRSR602481-1"/>
    </source>
</evidence>
<name>A0A1D8GIS3_9FIRM</name>
<evidence type="ECO:0008006" key="4">
    <source>
        <dbReference type="Google" id="ProtNLM"/>
    </source>
</evidence>
<feature type="binding site" evidence="1">
    <location>
        <position position="128"/>
    </location>
    <ligand>
        <name>Zn(2+)</name>
        <dbReference type="ChEBI" id="CHEBI:29105"/>
    </ligand>
</feature>
<feature type="binding site" evidence="1">
    <location>
        <position position="90"/>
    </location>
    <ligand>
        <name>Zn(2+)</name>
        <dbReference type="ChEBI" id="CHEBI:29105"/>
    </ligand>
</feature>
<dbReference type="InterPro" id="IPR036390">
    <property type="entry name" value="WH_DNA-bd_sf"/>
</dbReference>
<dbReference type="OrthoDB" id="1953730at2"/>
<dbReference type="InterPro" id="IPR036388">
    <property type="entry name" value="WH-like_DNA-bd_sf"/>
</dbReference>
<dbReference type="AlphaFoldDB" id="A0A1D8GIS3"/>
<reference evidence="2 3" key="1">
    <citation type="submission" date="2016-09" db="EMBL/GenBank/DDBJ databases">
        <title>Genomic analysis reveals versatility of anaerobic energy metabolism of Geosporobacter ferrireducens IRF9 of phylum Firmicutes.</title>
        <authorList>
            <person name="Kim S.-J."/>
        </authorList>
    </citation>
    <scope>NUCLEOTIDE SEQUENCE [LARGE SCALE GENOMIC DNA]</scope>
    <source>
        <strain evidence="2 3">IRF9</strain>
    </source>
</reference>
<keyword evidence="3" id="KW-1185">Reference proteome</keyword>
<proteinExistence type="predicted"/>
<dbReference type="GO" id="GO:0003700">
    <property type="term" value="F:DNA-binding transcription factor activity"/>
    <property type="evidence" value="ECO:0007669"/>
    <property type="project" value="InterPro"/>
</dbReference>
<comment type="cofactor">
    <cofactor evidence="1">
        <name>Zn(2+)</name>
        <dbReference type="ChEBI" id="CHEBI:29105"/>
    </cofactor>
    <text evidence="1">Binds 1 zinc ion per subunit.</text>
</comment>
<protein>
    <recommendedName>
        <fullName evidence="4">Fur family transcriptional regulator</fullName>
    </recommendedName>
</protein>
<dbReference type="InterPro" id="IPR002481">
    <property type="entry name" value="FUR"/>
</dbReference>
<dbReference type="GO" id="GO:0046872">
    <property type="term" value="F:metal ion binding"/>
    <property type="evidence" value="ECO:0007669"/>
    <property type="project" value="UniProtKB-KW"/>
</dbReference>
<dbReference type="Proteomes" id="UP000095743">
    <property type="component" value="Chromosome"/>
</dbReference>